<keyword evidence="2" id="KW-1185">Reference proteome</keyword>
<sequence length="138" mass="15099">MFNAMGHVEQQALEEQHERYPLVVAVVRSLLVIVAQPGMGYVRAELAAMLAGKRERVGDPAVRVDHMPGHGTVVNAGYRIADQVVCSDNNTAGEQNCTGDAIVTPKHHVIYDSFVVQVAHLHESGHSRDESKHSHLKC</sequence>
<organism evidence="1 2">
    <name type="scientific">Anopheles farauti</name>
    <dbReference type="NCBI Taxonomy" id="69004"/>
    <lineage>
        <taxon>Eukaryota</taxon>
        <taxon>Metazoa</taxon>
        <taxon>Ecdysozoa</taxon>
        <taxon>Arthropoda</taxon>
        <taxon>Hexapoda</taxon>
        <taxon>Insecta</taxon>
        <taxon>Pterygota</taxon>
        <taxon>Neoptera</taxon>
        <taxon>Endopterygota</taxon>
        <taxon>Diptera</taxon>
        <taxon>Nematocera</taxon>
        <taxon>Culicoidea</taxon>
        <taxon>Culicidae</taxon>
        <taxon>Anophelinae</taxon>
        <taxon>Anopheles</taxon>
    </lineage>
</organism>
<dbReference type="Proteomes" id="UP000075886">
    <property type="component" value="Unassembled WGS sequence"/>
</dbReference>
<reference evidence="1" key="2">
    <citation type="submission" date="2020-05" db="UniProtKB">
        <authorList>
            <consortium name="EnsemblMetazoa"/>
        </authorList>
    </citation>
    <scope>IDENTIFICATION</scope>
    <source>
        <strain evidence="1">FAR1</strain>
    </source>
</reference>
<evidence type="ECO:0000313" key="2">
    <source>
        <dbReference type="Proteomes" id="UP000075886"/>
    </source>
</evidence>
<proteinExistence type="predicted"/>
<reference evidence="2" key="1">
    <citation type="submission" date="2014-01" db="EMBL/GenBank/DDBJ databases">
        <title>The Genome Sequence of Anopheles farauti FAR1 (V2).</title>
        <authorList>
            <consortium name="The Broad Institute Genomics Platform"/>
            <person name="Neafsey D.E."/>
            <person name="Besansky N."/>
            <person name="Howell P."/>
            <person name="Walton C."/>
            <person name="Young S.K."/>
            <person name="Zeng Q."/>
            <person name="Gargeya S."/>
            <person name="Fitzgerald M."/>
            <person name="Haas B."/>
            <person name="Abouelleil A."/>
            <person name="Allen A.W."/>
            <person name="Alvarado L."/>
            <person name="Arachchi H.M."/>
            <person name="Berlin A.M."/>
            <person name="Chapman S.B."/>
            <person name="Gainer-Dewar J."/>
            <person name="Goldberg J."/>
            <person name="Griggs A."/>
            <person name="Gujja S."/>
            <person name="Hansen M."/>
            <person name="Howarth C."/>
            <person name="Imamovic A."/>
            <person name="Ireland A."/>
            <person name="Larimer J."/>
            <person name="McCowan C."/>
            <person name="Murphy C."/>
            <person name="Pearson M."/>
            <person name="Poon T.W."/>
            <person name="Priest M."/>
            <person name="Roberts A."/>
            <person name="Saif S."/>
            <person name="Shea T."/>
            <person name="Sisk P."/>
            <person name="Sykes S."/>
            <person name="Wortman J."/>
            <person name="Nusbaum C."/>
            <person name="Birren B."/>
        </authorList>
    </citation>
    <scope>NUCLEOTIDE SEQUENCE [LARGE SCALE GENOMIC DNA]</scope>
    <source>
        <strain evidence="2">FAR1</strain>
    </source>
</reference>
<dbReference type="AlphaFoldDB" id="A0A182QXC6"/>
<name>A0A182QXC6_9DIPT</name>
<accession>A0A182QXC6</accession>
<protein>
    <submittedName>
        <fullName evidence="1">Uncharacterized protein</fullName>
    </submittedName>
</protein>
<dbReference type="EMBL" id="AXCN02001607">
    <property type="status" value="NOT_ANNOTATED_CDS"/>
    <property type="molecule type" value="Genomic_DNA"/>
</dbReference>
<dbReference type="VEuPathDB" id="VectorBase:AFAF018758"/>
<evidence type="ECO:0000313" key="1">
    <source>
        <dbReference type="EnsemblMetazoa" id="AFAF018758-PA"/>
    </source>
</evidence>
<dbReference type="EnsemblMetazoa" id="AFAF018758-RA">
    <property type="protein sequence ID" value="AFAF018758-PA"/>
    <property type="gene ID" value="AFAF018758"/>
</dbReference>